<feature type="binding site" evidence="4">
    <location>
        <position position="155"/>
    </location>
    <ligand>
        <name>Mg(2+)</name>
        <dbReference type="ChEBI" id="CHEBI:18420"/>
    </ligand>
</feature>
<evidence type="ECO:0000313" key="5">
    <source>
        <dbReference type="EMBL" id="GGF07301.1"/>
    </source>
</evidence>
<dbReference type="GO" id="GO:0000287">
    <property type="term" value="F:magnesium ion binding"/>
    <property type="evidence" value="ECO:0007669"/>
    <property type="project" value="UniProtKB-UniRule"/>
</dbReference>
<protein>
    <recommendedName>
        <fullName evidence="4">tRNA 5-hydroxyuridine methyltransferase</fullName>
        <ecNumber evidence="4">2.1.1.-</ecNumber>
    </recommendedName>
    <alternativeName>
        <fullName evidence="4">ho5U methyltransferase</fullName>
    </alternativeName>
</protein>
<gene>
    <name evidence="5" type="primary">yrrM</name>
    <name evidence="4" type="synonym">trmR</name>
    <name evidence="5" type="ORF">GCM10010954_02150</name>
</gene>
<accession>A0A917AZX9</accession>
<dbReference type="GO" id="GO:0030488">
    <property type="term" value="P:tRNA methylation"/>
    <property type="evidence" value="ECO:0007669"/>
    <property type="project" value="UniProtKB-UniRule"/>
</dbReference>
<dbReference type="InterPro" id="IPR050362">
    <property type="entry name" value="Cation-dep_OMT"/>
</dbReference>
<dbReference type="PROSITE" id="PS51682">
    <property type="entry name" value="SAM_OMT_I"/>
    <property type="match status" value="1"/>
</dbReference>
<comment type="subunit">
    <text evidence="4">Homodimer.</text>
</comment>
<dbReference type="AlphaFoldDB" id="A0A917AZX9"/>
<dbReference type="EMBL" id="BMEL01000001">
    <property type="protein sequence ID" value="GGF07301.1"/>
    <property type="molecule type" value="Genomic_DNA"/>
</dbReference>
<feature type="binding site" evidence="4">
    <location>
        <position position="80"/>
    </location>
    <ligand>
        <name>S-adenosyl-L-methionine</name>
        <dbReference type="ChEBI" id="CHEBI:59789"/>
    </ligand>
</feature>
<comment type="similarity">
    <text evidence="4">Belongs to the class I-like SAM-binding methyltransferase superfamily. Cation-dependent O-methyltransferase family.</text>
</comment>
<keyword evidence="3 4" id="KW-0949">S-adenosyl-L-methionine</keyword>
<dbReference type="InterPro" id="IPR029063">
    <property type="entry name" value="SAM-dependent_MTases_sf"/>
</dbReference>
<proteinExistence type="inferred from homology"/>
<dbReference type="SUPFAM" id="SSF53335">
    <property type="entry name" value="S-adenosyl-L-methionine-dependent methyltransferases"/>
    <property type="match status" value="1"/>
</dbReference>
<sequence>MKNEAYLHSLLPPVSKEIKELENYARQHKVPIMEPLGIDFLMQLIRIHKPDRILEIGTAIGYSALRMLEAYPIAEIVTIERDFVRYEEAKKHFKSFGKEDRIQLIHGDALAVQDEVAESGWFDLIFIDAAKGKYEEFFNLYAPLLKDNGIIVSDNVLFKGAVANSEQAPERLQKIASKVRTFNQLLKDNKNYHTSIVPIGDGVAITVKA</sequence>
<feature type="binding site" evidence="4">
    <location>
        <position position="154"/>
    </location>
    <ligand>
        <name>Mg(2+)</name>
        <dbReference type="ChEBI" id="CHEBI:18420"/>
    </ligand>
</feature>
<dbReference type="PANTHER" id="PTHR10509:SF14">
    <property type="entry name" value="CAFFEOYL-COA O-METHYLTRANSFERASE 3-RELATED"/>
    <property type="match status" value="1"/>
</dbReference>
<dbReference type="Gene3D" id="3.40.50.150">
    <property type="entry name" value="Vaccinia Virus protein VP39"/>
    <property type="match status" value="1"/>
</dbReference>
<comment type="caution">
    <text evidence="5">The sequence shown here is derived from an EMBL/GenBank/DDBJ whole genome shotgun (WGS) entry which is preliminary data.</text>
</comment>
<feature type="binding site" evidence="4">
    <location>
        <position position="128"/>
    </location>
    <ligand>
        <name>Mg(2+)</name>
        <dbReference type="ChEBI" id="CHEBI:18420"/>
    </ligand>
</feature>
<dbReference type="Proteomes" id="UP000660110">
    <property type="component" value="Unassembled WGS sequence"/>
</dbReference>
<evidence type="ECO:0000256" key="3">
    <source>
        <dbReference type="ARBA" id="ARBA00022691"/>
    </source>
</evidence>
<feature type="binding site" evidence="4">
    <location>
        <begin position="108"/>
        <end position="109"/>
    </location>
    <ligand>
        <name>S-adenosyl-L-methionine</name>
        <dbReference type="ChEBI" id="CHEBI:59789"/>
    </ligand>
</feature>
<keyword evidence="2 4" id="KW-0808">Transferase</keyword>
<feature type="binding site" evidence="4">
    <location>
        <position position="33"/>
    </location>
    <ligand>
        <name>S-adenosyl-L-methionine</name>
        <dbReference type="ChEBI" id="CHEBI:59789"/>
    </ligand>
</feature>
<keyword evidence="6" id="KW-1185">Reference proteome</keyword>
<keyword evidence="1 4" id="KW-0489">Methyltransferase</keyword>
<dbReference type="CDD" id="cd02440">
    <property type="entry name" value="AdoMet_MTases"/>
    <property type="match status" value="1"/>
</dbReference>
<dbReference type="GO" id="GO:0008171">
    <property type="term" value="F:O-methyltransferase activity"/>
    <property type="evidence" value="ECO:0007669"/>
    <property type="project" value="InterPro"/>
</dbReference>
<keyword evidence="4" id="KW-0479">Metal-binding</keyword>
<evidence type="ECO:0000256" key="2">
    <source>
        <dbReference type="ARBA" id="ARBA00022679"/>
    </source>
</evidence>
<dbReference type="Pfam" id="PF01596">
    <property type="entry name" value="Methyltransf_3"/>
    <property type="match status" value="1"/>
</dbReference>
<evidence type="ECO:0000256" key="4">
    <source>
        <dbReference type="HAMAP-Rule" id="MF_02217"/>
    </source>
</evidence>
<dbReference type="HAMAP" id="MF_02217">
    <property type="entry name" value="TrmR_methyltr"/>
    <property type="match status" value="1"/>
</dbReference>
<evidence type="ECO:0000313" key="6">
    <source>
        <dbReference type="Proteomes" id="UP000660110"/>
    </source>
</evidence>
<dbReference type="GO" id="GO:0008757">
    <property type="term" value="F:S-adenosylmethionine-dependent methyltransferase activity"/>
    <property type="evidence" value="ECO:0007669"/>
    <property type="project" value="TreeGrafter"/>
</dbReference>
<feature type="binding site" evidence="4">
    <location>
        <position position="128"/>
    </location>
    <ligand>
        <name>S-adenosyl-L-methionine</name>
        <dbReference type="ChEBI" id="CHEBI:59789"/>
    </ligand>
</feature>
<reference evidence="5" key="1">
    <citation type="journal article" date="2014" name="Int. J. Syst. Evol. Microbiol.">
        <title>Complete genome sequence of Corynebacterium casei LMG S-19264T (=DSM 44701T), isolated from a smear-ripened cheese.</title>
        <authorList>
            <consortium name="US DOE Joint Genome Institute (JGI-PGF)"/>
            <person name="Walter F."/>
            <person name="Albersmeier A."/>
            <person name="Kalinowski J."/>
            <person name="Ruckert C."/>
        </authorList>
    </citation>
    <scope>NUCLEOTIDE SEQUENCE</scope>
    <source>
        <strain evidence="5">CGMCC 1.12153</strain>
    </source>
</reference>
<keyword evidence="4" id="KW-0819">tRNA processing</keyword>
<dbReference type="GO" id="GO:0016300">
    <property type="term" value="F:tRNA (uridine) methyltransferase activity"/>
    <property type="evidence" value="ECO:0007669"/>
    <property type="project" value="UniProtKB-UniRule"/>
</dbReference>
<name>A0A917AZX9_HALAA</name>
<dbReference type="RefSeq" id="WP_188375616.1">
    <property type="nucleotide sequence ID" value="NZ_BMEL01000001.1"/>
</dbReference>
<comment type="catalytic activity">
    <reaction evidence="4">
        <text>5-hydroxyuridine(34) in tRNA + S-adenosyl-L-methionine = 5-methoxyuridine(34) in tRNA + S-adenosyl-L-homocysteine + H(+)</text>
        <dbReference type="Rhea" id="RHEA:60524"/>
        <dbReference type="Rhea" id="RHEA-COMP:13381"/>
        <dbReference type="Rhea" id="RHEA-COMP:15591"/>
        <dbReference type="ChEBI" id="CHEBI:15378"/>
        <dbReference type="ChEBI" id="CHEBI:57856"/>
        <dbReference type="ChEBI" id="CHEBI:59789"/>
        <dbReference type="ChEBI" id="CHEBI:136877"/>
        <dbReference type="ChEBI" id="CHEBI:143860"/>
    </reaction>
</comment>
<evidence type="ECO:0000256" key="1">
    <source>
        <dbReference type="ARBA" id="ARBA00022603"/>
    </source>
</evidence>
<dbReference type="InterPro" id="IPR002935">
    <property type="entry name" value="SAM_O-MeTrfase"/>
</dbReference>
<reference evidence="5" key="2">
    <citation type="submission" date="2020-09" db="EMBL/GenBank/DDBJ databases">
        <authorList>
            <person name="Sun Q."/>
            <person name="Zhou Y."/>
        </authorList>
    </citation>
    <scope>NUCLEOTIDE SEQUENCE</scope>
    <source>
        <strain evidence="5">CGMCC 1.12153</strain>
    </source>
</reference>
<feature type="binding site" evidence="4">
    <location>
        <position position="63"/>
    </location>
    <ligand>
        <name>S-adenosyl-L-methionine</name>
        <dbReference type="ChEBI" id="CHEBI:59789"/>
    </ligand>
</feature>
<dbReference type="PANTHER" id="PTHR10509">
    <property type="entry name" value="O-METHYLTRANSFERASE-RELATED"/>
    <property type="match status" value="1"/>
</dbReference>
<comment type="function">
    <text evidence="4">Catalyzes the methylation of 5-hydroxyuridine (ho5U) to form 5-methoxyuridine (mo5U) at position 34 in tRNAs.</text>
</comment>
<dbReference type="EC" id="2.1.1.-" evidence="4"/>
<organism evidence="5 6">
    <name type="scientific">Halobacillus andaensis</name>
    <dbReference type="NCBI Taxonomy" id="1176239"/>
    <lineage>
        <taxon>Bacteria</taxon>
        <taxon>Bacillati</taxon>
        <taxon>Bacillota</taxon>
        <taxon>Bacilli</taxon>
        <taxon>Bacillales</taxon>
        <taxon>Bacillaceae</taxon>
        <taxon>Halobacillus</taxon>
    </lineage>
</organism>
<keyword evidence="4" id="KW-0460">Magnesium</keyword>
<dbReference type="InterPro" id="IPR043675">
    <property type="entry name" value="TrmR_methyltr"/>
</dbReference>